<dbReference type="Pfam" id="PF24517">
    <property type="entry name" value="CBM96"/>
    <property type="match status" value="2"/>
</dbReference>
<gene>
    <name evidence="7" type="ORF">Q4Q40_08770</name>
</gene>
<dbReference type="NCBIfam" id="NF033679">
    <property type="entry name" value="DNRLRE_dom"/>
    <property type="match status" value="2"/>
</dbReference>
<keyword evidence="8" id="KW-1185">Reference proteome</keyword>
<proteinExistence type="predicted"/>
<feature type="signal peptide" evidence="4">
    <location>
        <begin position="1"/>
        <end position="23"/>
    </location>
</feature>
<feature type="domain" description="Carbohydrate-binding module family 96" evidence="6">
    <location>
        <begin position="33"/>
        <end position="190"/>
    </location>
</feature>
<dbReference type="InterPro" id="IPR012334">
    <property type="entry name" value="Pectin_lyas_fold"/>
</dbReference>
<sequence>MKQLNKIIFITLIYLTTSFCLKAQTYGTFIHEVDEDTYIRGGENSDLNYGSELELLAKGTPSNENNYRKTILKFDLSDTSYNLSGSAKAVLRLHANDSELATINAYELDDAWLESTVTWDNVPTIGGQIASVVMGDSGMYYEWDITSYVQTQLSGDKIVSIALGDPDESKITIGFNSKEGGLNIPHIAITIDDPNLSAISASQDSEIFYWGRPSYDKNYGDSDNLSVRYDDNVSSCTDSYIQFDISSITGAREKILLKLYAFEVERASEISVYGTATEATWSETTITGASKPLATERIDIYSIFSTGFVTLDVTNYVNKAIEAGWDDLTLIVKENEGAKISFNSKEATSDGPQLMVSSNSGSYVAPTTMFGTFYFDSENGDDNNNGTSEATAWQNLTKLEGVTLAPGSQILLKRGSVWSRQEIVFKGSGTDGNPIVIDAYSTGDKPLLKGLGQSTGLIKLFNQEYIEISNIHITNLGLEKDGLRRGIHVVADNFGVLHHLHFSNLKFTDINGTDGLDAGVYANTDDEKRSGAILLEIRGDDVQTYFDDILLDKTYFYDVSNTGFANISHWSDLELNSDFSSNTVPGTLDEHYIHNFVPSKNVVIKRNRFENINSQGMIIRTAENPIMEYNLFYYCSIGRGSDNACFNSKTTGAVWRYNESCFTEYTEGKSDGAGIDADLRSKNTLIEYNYCHNNEYGGVITTGGSFGGSFNDNTIIRYNVLINNGINSIRICNQNTNLYVHNNLVYYDDASKDNSLVFTHLSNVTPQGPINSVVTNNIFYTTNNNGTFTADVEATDTRFEEVKYSNNLYYGIDATYQYPNDANLVTADPLFENGTVPVQDIGGYVLLDTDGLPTGSVSYDFLNGFGLSESSPAIDAGSTNTITEIPLVDFQNQSLYKGVSLDIGPFESDFDLALNEKNDVNQFLSLSNPVSNEMKINMLSDVEVEKISIYNTVGQLVTVFNKPSTSISLDDLRLQKGIYLVKLDGDFGTVIKRILKE</sequence>
<dbReference type="Pfam" id="PF18962">
    <property type="entry name" value="Por_Secre_tail"/>
    <property type="match status" value="1"/>
</dbReference>
<dbReference type="NCBIfam" id="TIGR04183">
    <property type="entry name" value="Por_Secre_tail"/>
    <property type="match status" value="1"/>
</dbReference>
<dbReference type="RefSeq" id="WP_303301407.1">
    <property type="nucleotide sequence ID" value="NZ_BAABDA010000002.1"/>
</dbReference>
<dbReference type="SUPFAM" id="SSF51126">
    <property type="entry name" value="Pectin lyase-like"/>
    <property type="match status" value="1"/>
</dbReference>
<organism evidence="7 8">
    <name type="scientific">Flavivirga jejuensis</name>
    <dbReference type="NCBI Taxonomy" id="870487"/>
    <lineage>
        <taxon>Bacteria</taxon>
        <taxon>Pseudomonadati</taxon>
        <taxon>Bacteroidota</taxon>
        <taxon>Flavobacteriia</taxon>
        <taxon>Flavobacteriales</taxon>
        <taxon>Flavobacteriaceae</taxon>
        <taxon>Flavivirga</taxon>
    </lineage>
</organism>
<evidence type="ECO:0000256" key="3">
    <source>
        <dbReference type="ARBA" id="ARBA00022729"/>
    </source>
</evidence>
<keyword evidence="3 4" id="KW-0732">Signal</keyword>
<feature type="domain" description="Secretion system C-terminal sorting" evidence="5">
    <location>
        <begin position="928"/>
        <end position="994"/>
    </location>
</feature>
<evidence type="ECO:0000313" key="7">
    <source>
        <dbReference type="EMBL" id="MDO5974273.1"/>
    </source>
</evidence>
<protein>
    <submittedName>
        <fullName evidence="7">DNRLRE domain-containing protein</fullName>
    </submittedName>
</protein>
<evidence type="ECO:0000256" key="2">
    <source>
        <dbReference type="ARBA" id="ARBA00022525"/>
    </source>
</evidence>
<accession>A0ABT8WMC5</accession>
<evidence type="ECO:0000256" key="1">
    <source>
        <dbReference type="ARBA" id="ARBA00004613"/>
    </source>
</evidence>
<reference evidence="7" key="1">
    <citation type="submission" date="2023-07" db="EMBL/GenBank/DDBJ databases">
        <title>Two novel species in the genus Flavivirga.</title>
        <authorList>
            <person name="Kwon K."/>
        </authorList>
    </citation>
    <scope>NUCLEOTIDE SEQUENCE</scope>
    <source>
        <strain evidence="7">KACC 14158</strain>
    </source>
</reference>
<feature type="chain" id="PRO_5046431133" evidence="4">
    <location>
        <begin position="24"/>
        <end position="997"/>
    </location>
</feature>
<evidence type="ECO:0000313" key="8">
    <source>
        <dbReference type="Proteomes" id="UP001176806"/>
    </source>
</evidence>
<feature type="domain" description="Carbohydrate-binding module family 96" evidence="6">
    <location>
        <begin position="216"/>
        <end position="357"/>
    </location>
</feature>
<dbReference type="Gene3D" id="2.160.20.10">
    <property type="entry name" value="Single-stranded right-handed beta-helix, Pectin lyase-like"/>
    <property type="match status" value="2"/>
</dbReference>
<dbReference type="InterPro" id="IPR026444">
    <property type="entry name" value="Secre_tail"/>
</dbReference>
<evidence type="ECO:0000259" key="5">
    <source>
        <dbReference type="Pfam" id="PF18962"/>
    </source>
</evidence>
<comment type="caution">
    <text evidence="7">The sequence shown here is derived from an EMBL/GenBank/DDBJ whole genome shotgun (WGS) entry which is preliminary data.</text>
</comment>
<dbReference type="InterPro" id="IPR055372">
    <property type="entry name" value="CBM96"/>
</dbReference>
<dbReference type="Proteomes" id="UP001176806">
    <property type="component" value="Unassembled WGS sequence"/>
</dbReference>
<dbReference type="EMBL" id="JAUOEL010000002">
    <property type="protein sequence ID" value="MDO5974273.1"/>
    <property type="molecule type" value="Genomic_DNA"/>
</dbReference>
<dbReference type="InterPro" id="IPR011050">
    <property type="entry name" value="Pectin_lyase_fold/virulence"/>
</dbReference>
<dbReference type="SMART" id="SM00710">
    <property type="entry name" value="PbH1"/>
    <property type="match status" value="8"/>
</dbReference>
<evidence type="ECO:0000256" key="4">
    <source>
        <dbReference type="SAM" id="SignalP"/>
    </source>
</evidence>
<name>A0ABT8WMC5_9FLAO</name>
<evidence type="ECO:0000259" key="6">
    <source>
        <dbReference type="Pfam" id="PF24517"/>
    </source>
</evidence>
<comment type="subcellular location">
    <subcellularLocation>
        <location evidence="1">Secreted</location>
    </subcellularLocation>
</comment>
<keyword evidence="2" id="KW-0964">Secreted</keyword>
<dbReference type="InterPro" id="IPR006626">
    <property type="entry name" value="PbH1"/>
</dbReference>